<dbReference type="Proteomes" id="UP000004221">
    <property type="component" value="Unassembled WGS sequence"/>
</dbReference>
<name>I4ELZ4_9BACT</name>
<keyword evidence="1" id="KW-1133">Transmembrane helix</keyword>
<dbReference type="GO" id="GO:0005886">
    <property type="term" value="C:plasma membrane"/>
    <property type="evidence" value="ECO:0007669"/>
    <property type="project" value="UniProtKB-SubCell"/>
</dbReference>
<feature type="transmembrane region" description="Helical" evidence="1">
    <location>
        <begin position="79"/>
        <end position="98"/>
    </location>
</feature>
<keyword evidence="3" id="KW-1185">Reference proteome</keyword>
<feature type="transmembrane region" description="Helical" evidence="1">
    <location>
        <begin position="17"/>
        <end position="35"/>
    </location>
</feature>
<reference evidence="2 3" key="1">
    <citation type="journal article" date="2012" name="ISME J.">
        <title>Nitrification expanded: discovery, physiology and genomics of a nitrite-oxidizing bacterium from the phylum Chloroflexi.</title>
        <authorList>
            <person name="Sorokin D.Y."/>
            <person name="Lucker S."/>
            <person name="Vejmelkova D."/>
            <person name="Kostrikina N.A."/>
            <person name="Kleerebezem R."/>
            <person name="Rijpstra W.I."/>
            <person name="Damste J.S."/>
            <person name="Le Paslier D."/>
            <person name="Muyzer G."/>
            <person name="Wagner M."/>
            <person name="van Loosdrecht M.C."/>
            <person name="Daims H."/>
        </authorList>
    </citation>
    <scope>NUCLEOTIDE SEQUENCE [LARGE SCALE GENOMIC DNA]</scope>
    <source>
        <strain evidence="3">none</strain>
    </source>
</reference>
<evidence type="ECO:0008006" key="4">
    <source>
        <dbReference type="Google" id="ProtNLM"/>
    </source>
</evidence>
<protein>
    <recommendedName>
        <fullName evidence="4">ABC-2 type transport system permease protein</fullName>
    </recommendedName>
</protein>
<feature type="transmembrane region" description="Helical" evidence="1">
    <location>
        <begin position="190"/>
        <end position="209"/>
    </location>
</feature>
<keyword evidence="1" id="KW-0812">Transmembrane</keyword>
<evidence type="ECO:0000313" key="3">
    <source>
        <dbReference type="Proteomes" id="UP000004221"/>
    </source>
</evidence>
<comment type="caution">
    <text evidence="2">The sequence shown here is derived from an EMBL/GenBank/DDBJ whole genome shotgun (WGS) entry which is preliminary data.</text>
</comment>
<evidence type="ECO:0000256" key="1">
    <source>
        <dbReference type="SAM" id="Phobius"/>
    </source>
</evidence>
<feature type="transmembrane region" description="Helical" evidence="1">
    <location>
        <begin position="158"/>
        <end position="178"/>
    </location>
</feature>
<feature type="transmembrane region" description="Helical" evidence="1">
    <location>
        <begin position="119"/>
        <end position="146"/>
    </location>
</feature>
<dbReference type="AlphaFoldDB" id="I4ELZ4"/>
<dbReference type="RefSeq" id="WP_008480820.1">
    <property type="nucleotide sequence ID" value="NZ_CAGS01000497.1"/>
</dbReference>
<dbReference type="OrthoDB" id="66636at2"/>
<keyword evidence="1" id="KW-0472">Membrane</keyword>
<dbReference type="PANTHER" id="PTHR37305">
    <property type="entry name" value="INTEGRAL MEMBRANE PROTEIN-RELATED"/>
    <property type="match status" value="1"/>
</dbReference>
<dbReference type="GO" id="GO:0140359">
    <property type="term" value="F:ABC-type transporter activity"/>
    <property type="evidence" value="ECO:0007669"/>
    <property type="project" value="InterPro"/>
</dbReference>
<dbReference type="EMBL" id="CAGS01000497">
    <property type="protein sequence ID" value="CCF85707.1"/>
    <property type="molecule type" value="Genomic_DNA"/>
</dbReference>
<gene>
    <name evidence="2" type="ORF">NITHO_5460004</name>
</gene>
<dbReference type="Pfam" id="PF12679">
    <property type="entry name" value="ABC2_membrane_2"/>
    <property type="match status" value="1"/>
</dbReference>
<sequence>MSWVMFRRAVKDLRWTVFWYALGIALYSVLVIAYYPTFRDNAELFTQYMEKLPRGLIQAFGISDFGSFAGFIGGEFLNVMWPLIVSIFVIMAGAATVAQEIERGTIEFWLSVPESRSRLLWAKLASLLAAIVALVLATVGSLTLGATMIGEALPAKGVLAMTLNLTAFAVAIGGYATLFSSFSNERGRPAAMAAGLTLAFYLLWVIGQLSERWHWLKYLSIFSAYEPQQALMDGQIPGAGIAVLVLAGLVCATVAVAIFQRRDAIS</sequence>
<proteinExistence type="predicted"/>
<evidence type="ECO:0000313" key="2">
    <source>
        <dbReference type="EMBL" id="CCF85707.1"/>
    </source>
</evidence>
<feature type="transmembrane region" description="Helical" evidence="1">
    <location>
        <begin position="236"/>
        <end position="259"/>
    </location>
</feature>
<accession>I4ELZ4</accession>
<organism evidence="2 3">
    <name type="scientific">Nitrolancea hollandica Lb</name>
    <dbReference type="NCBI Taxonomy" id="1129897"/>
    <lineage>
        <taxon>Bacteria</taxon>
        <taxon>Pseudomonadati</taxon>
        <taxon>Thermomicrobiota</taxon>
        <taxon>Thermomicrobia</taxon>
        <taxon>Sphaerobacterales</taxon>
        <taxon>Sphaerobacterineae</taxon>
        <taxon>Sphaerobacteraceae</taxon>
        <taxon>Nitrolancea</taxon>
    </lineage>
</organism>
<dbReference type="PANTHER" id="PTHR37305:SF2">
    <property type="entry name" value="BACITRACIN TRANSPORT PERMEASE PROTEIN BCRB"/>
    <property type="match status" value="1"/>
</dbReference>